<reference evidence="4" key="2">
    <citation type="submission" date="2020-09" db="EMBL/GenBank/DDBJ databases">
        <authorList>
            <person name="Sun Q."/>
            <person name="Zhou Y."/>
        </authorList>
    </citation>
    <scope>NUCLEOTIDE SEQUENCE</scope>
    <source>
        <strain evidence="4">CGMCC 1.15178</strain>
    </source>
</reference>
<dbReference type="GO" id="GO:0005509">
    <property type="term" value="F:calcium ion binding"/>
    <property type="evidence" value="ECO:0007669"/>
    <property type="project" value="InterPro"/>
</dbReference>
<reference evidence="4" key="1">
    <citation type="journal article" date="2014" name="Int. J. Syst. Evol. Microbiol.">
        <title>Complete genome sequence of Corynebacterium casei LMG S-19264T (=DSM 44701T), isolated from a smear-ripened cheese.</title>
        <authorList>
            <consortium name="US DOE Joint Genome Institute (JGI-PGF)"/>
            <person name="Walter F."/>
            <person name="Albersmeier A."/>
            <person name="Kalinowski J."/>
            <person name="Ruckert C."/>
        </authorList>
    </citation>
    <scope>NUCLEOTIDE SEQUENCE</scope>
    <source>
        <strain evidence="4">CGMCC 1.15178</strain>
    </source>
</reference>
<organism evidence="4 5">
    <name type="scientific">Paenibacillus nasutitermitis</name>
    <dbReference type="NCBI Taxonomy" id="1652958"/>
    <lineage>
        <taxon>Bacteria</taxon>
        <taxon>Bacillati</taxon>
        <taxon>Bacillota</taxon>
        <taxon>Bacilli</taxon>
        <taxon>Bacillales</taxon>
        <taxon>Paenibacillaceae</taxon>
        <taxon>Paenibacillus</taxon>
    </lineage>
</organism>
<dbReference type="SUPFAM" id="SSF49313">
    <property type="entry name" value="Cadherin-like"/>
    <property type="match status" value="1"/>
</dbReference>
<dbReference type="RefSeq" id="WP_229750555.1">
    <property type="nucleotide sequence ID" value="NZ_BMHP01000004.1"/>
</dbReference>
<protein>
    <recommendedName>
        <fullName evidence="3">SLH domain-containing protein</fullName>
    </recommendedName>
</protein>
<dbReference type="Pfam" id="PF00395">
    <property type="entry name" value="SLH"/>
    <property type="match status" value="2"/>
</dbReference>
<feature type="region of interest" description="Disordered" evidence="1">
    <location>
        <begin position="222"/>
        <end position="249"/>
    </location>
</feature>
<dbReference type="InterPro" id="IPR059177">
    <property type="entry name" value="GH29D-like_dom"/>
</dbReference>
<dbReference type="InterPro" id="IPR015919">
    <property type="entry name" value="Cadherin-like_sf"/>
</dbReference>
<sequence>MRKKMVGLLMAVLMCFHFPVSFAAGATKTSADFTDLKDLDAATKAKFDAMISAGIFNGVSETTFGLKDEMNRAQFAKVAALITGLEVNNDLKTSSFSDVKSDGANGYALPYIEALKTAGITDGYGEGIYNPAGKVTKQQLATFLVRVLGKDADAKAKTGTDSTVSDWAQGYVTLALELKLLPDGTDGKFGGQANATRDLLLTGAYEAKGQVEQRKEEELKKAEEEKKKQEEELKKTEDAKKKQEEQIWFPAPQPVQATVETPTALPAGGAVTSGTHVTLTSATLSAAVYYTTDLSEPTTSSTPYTGPIILTSSTTIKAIAVKPDSKNSSVAIFEYTVAMPIVLPDTISPFTEGQPYTGSAAKLSGGTGAVTYAVTNGALPTGLALDPSSGAITGTPSVSDAYHFTISATDSATPPATATMQYTGNITPAFSKTPLDLINEASASGVWDGVDETTFANAGVTGVTSVNLYGIQGILQDYDYPSPALPKTLLDIQAIVDEIINIAAIYDYLKPFGGGSAPTVEVFARAGITGVDALNLEAILNELSFAYQEAQWDPFGTPMSTKQDIQDVVDLFLTV</sequence>
<name>A0A916ZDR9_9BACL</name>
<feature type="chain" id="PRO_5036675471" description="SLH domain-containing protein" evidence="2">
    <location>
        <begin position="24"/>
        <end position="575"/>
    </location>
</feature>
<feature type="signal peptide" evidence="2">
    <location>
        <begin position="1"/>
        <end position="23"/>
    </location>
</feature>
<feature type="domain" description="SLH" evidence="3">
    <location>
        <begin position="93"/>
        <end position="158"/>
    </location>
</feature>
<dbReference type="AlphaFoldDB" id="A0A916ZDR9"/>
<evidence type="ECO:0000256" key="1">
    <source>
        <dbReference type="SAM" id="MobiDB-lite"/>
    </source>
</evidence>
<dbReference type="InterPro" id="IPR001119">
    <property type="entry name" value="SLH_dom"/>
</dbReference>
<evidence type="ECO:0000259" key="3">
    <source>
        <dbReference type="PROSITE" id="PS51272"/>
    </source>
</evidence>
<dbReference type="InterPro" id="IPR013783">
    <property type="entry name" value="Ig-like_fold"/>
</dbReference>
<dbReference type="PROSITE" id="PS51272">
    <property type="entry name" value="SLH"/>
    <property type="match status" value="1"/>
</dbReference>
<dbReference type="EMBL" id="BMHP01000004">
    <property type="protein sequence ID" value="GGD88358.1"/>
    <property type="molecule type" value="Genomic_DNA"/>
</dbReference>
<accession>A0A916ZDR9</accession>
<evidence type="ECO:0000313" key="4">
    <source>
        <dbReference type="EMBL" id="GGD88358.1"/>
    </source>
</evidence>
<keyword evidence="2" id="KW-0732">Signal</keyword>
<dbReference type="Pfam" id="PF13290">
    <property type="entry name" value="CHB_HEX_C_1"/>
    <property type="match status" value="1"/>
</dbReference>
<feature type="compositionally biased region" description="Basic and acidic residues" evidence="1">
    <location>
        <begin position="222"/>
        <end position="245"/>
    </location>
</feature>
<evidence type="ECO:0000313" key="5">
    <source>
        <dbReference type="Proteomes" id="UP000612456"/>
    </source>
</evidence>
<dbReference type="CDD" id="cd11304">
    <property type="entry name" value="Cadherin_repeat"/>
    <property type="match status" value="1"/>
</dbReference>
<dbReference type="GO" id="GO:0016020">
    <property type="term" value="C:membrane"/>
    <property type="evidence" value="ECO:0007669"/>
    <property type="project" value="InterPro"/>
</dbReference>
<dbReference type="Gene3D" id="2.60.40.10">
    <property type="entry name" value="Immunoglobulins"/>
    <property type="match status" value="1"/>
</dbReference>
<dbReference type="Pfam" id="PF05345">
    <property type="entry name" value="He_PIG"/>
    <property type="match status" value="1"/>
</dbReference>
<evidence type="ECO:0000256" key="2">
    <source>
        <dbReference type="SAM" id="SignalP"/>
    </source>
</evidence>
<keyword evidence="5" id="KW-1185">Reference proteome</keyword>
<proteinExistence type="predicted"/>
<gene>
    <name evidence="4" type="ORF">GCM10010911_53590</name>
</gene>
<dbReference type="Proteomes" id="UP000612456">
    <property type="component" value="Unassembled WGS sequence"/>
</dbReference>
<comment type="caution">
    <text evidence="4">The sequence shown here is derived from an EMBL/GenBank/DDBJ whole genome shotgun (WGS) entry which is preliminary data.</text>
</comment>